<accession>A0A1V4HF89</accession>
<evidence type="ECO:0000256" key="1">
    <source>
        <dbReference type="SAM" id="SignalP"/>
    </source>
</evidence>
<sequence>MKNALVIILSFVILLGTTACGNNAPANVKKGFEYYVLMDDVATKILKGAKVKEVYMPTEKEKEMIKFISSYEGNVDASLEEQVMADSLKLMRLSLMDIYFMNTIAELDPSKGKDFSEELKVIFKTSQELSEYFSKQGLKHEVK</sequence>
<evidence type="ECO:0000313" key="3">
    <source>
        <dbReference type="Proteomes" id="UP000190626"/>
    </source>
</evidence>
<evidence type="ECO:0000313" key="2">
    <source>
        <dbReference type="EMBL" id="OPH53488.1"/>
    </source>
</evidence>
<feature type="signal peptide" evidence="1">
    <location>
        <begin position="1"/>
        <end position="21"/>
    </location>
</feature>
<keyword evidence="3" id="KW-1185">Reference proteome</keyword>
<reference evidence="3" key="1">
    <citation type="submission" date="2016-07" db="EMBL/GenBank/DDBJ databases">
        <authorList>
            <person name="Florea S."/>
            <person name="Webb J.S."/>
            <person name="Jaromczyk J."/>
            <person name="Schardl C.L."/>
        </authorList>
    </citation>
    <scope>NUCLEOTIDE SEQUENCE [LARGE SCALE GENOMIC DNA]</scope>
    <source>
        <strain evidence="3">CY1</strain>
    </source>
</reference>
<dbReference type="STRING" id="1469647.BC351_06380"/>
<dbReference type="Proteomes" id="UP000190626">
    <property type="component" value="Unassembled WGS sequence"/>
</dbReference>
<proteinExistence type="predicted"/>
<dbReference type="PROSITE" id="PS51257">
    <property type="entry name" value="PROKAR_LIPOPROTEIN"/>
    <property type="match status" value="1"/>
</dbReference>
<name>A0A1V4HF89_9BACL</name>
<dbReference type="RefSeq" id="WP_079415686.1">
    <property type="nucleotide sequence ID" value="NZ_MBTG01000023.1"/>
</dbReference>
<protein>
    <recommendedName>
        <fullName evidence="4">Lipoprotein</fullName>
    </recommendedName>
</protein>
<comment type="caution">
    <text evidence="2">The sequence shown here is derived from an EMBL/GenBank/DDBJ whole genome shotgun (WGS) entry which is preliminary data.</text>
</comment>
<keyword evidence="1" id="KW-0732">Signal</keyword>
<dbReference type="EMBL" id="MBTG01000023">
    <property type="protein sequence ID" value="OPH53488.1"/>
    <property type="molecule type" value="Genomic_DNA"/>
</dbReference>
<evidence type="ECO:0008006" key="4">
    <source>
        <dbReference type="Google" id="ProtNLM"/>
    </source>
</evidence>
<feature type="chain" id="PRO_5038966699" description="Lipoprotein" evidence="1">
    <location>
        <begin position="22"/>
        <end position="143"/>
    </location>
</feature>
<dbReference type="AlphaFoldDB" id="A0A1V4HF89"/>
<organism evidence="2 3">
    <name type="scientific">Paenibacillus ferrarius</name>
    <dbReference type="NCBI Taxonomy" id="1469647"/>
    <lineage>
        <taxon>Bacteria</taxon>
        <taxon>Bacillati</taxon>
        <taxon>Bacillota</taxon>
        <taxon>Bacilli</taxon>
        <taxon>Bacillales</taxon>
        <taxon>Paenibacillaceae</taxon>
        <taxon>Paenibacillus</taxon>
    </lineage>
</organism>
<gene>
    <name evidence="2" type="ORF">BC351_06380</name>
</gene>